<reference evidence="2 3" key="1">
    <citation type="journal article" date="2019" name="Int. J. Syst. Evol. Microbiol.">
        <title>The Global Catalogue of Microorganisms (GCM) 10K type strain sequencing project: providing services to taxonomists for standard genome sequencing and annotation.</title>
        <authorList>
            <consortium name="The Broad Institute Genomics Platform"/>
            <consortium name="The Broad Institute Genome Sequencing Center for Infectious Disease"/>
            <person name="Wu L."/>
            <person name="Ma J."/>
        </authorList>
    </citation>
    <scope>NUCLEOTIDE SEQUENCE [LARGE SCALE GENOMIC DNA]</scope>
    <source>
        <strain evidence="2 3">WLHS5</strain>
    </source>
</reference>
<keyword evidence="3" id="KW-1185">Reference proteome</keyword>
<dbReference type="RefSeq" id="WP_250139272.1">
    <property type="nucleotide sequence ID" value="NZ_JALIQP010000001.1"/>
</dbReference>
<proteinExistence type="predicted"/>
<dbReference type="Proteomes" id="UP001595898">
    <property type="component" value="Unassembled WGS sequence"/>
</dbReference>
<feature type="transmembrane region" description="Helical" evidence="1">
    <location>
        <begin position="9"/>
        <end position="30"/>
    </location>
</feature>
<name>A0ABD5PKP5_9EURY</name>
<keyword evidence="1" id="KW-0812">Transmembrane</keyword>
<sequence length="48" mass="5385">MYLDIRQKLIASVVGILFALGMLILFPWWLALLGYGAMLPFFARVLAA</sequence>
<dbReference type="EMBL" id="JBHSFA010000002">
    <property type="protein sequence ID" value="MFC4541129.1"/>
    <property type="molecule type" value="Genomic_DNA"/>
</dbReference>
<dbReference type="AlphaFoldDB" id="A0ABD5PKP5"/>
<keyword evidence="1" id="KW-0472">Membrane</keyword>
<keyword evidence="1" id="KW-1133">Transmembrane helix</keyword>
<gene>
    <name evidence="2" type="ORF">ACFO5R_04205</name>
</gene>
<accession>A0ABD5PKP5</accession>
<evidence type="ECO:0000313" key="2">
    <source>
        <dbReference type="EMBL" id="MFC4541129.1"/>
    </source>
</evidence>
<comment type="caution">
    <text evidence="2">The sequence shown here is derived from an EMBL/GenBank/DDBJ whole genome shotgun (WGS) entry which is preliminary data.</text>
</comment>
<evidence type="ECO:0000256" key="1">
    <source>
        <dbReference type="SAM" id="Phobius"/>
    </source>
</evidence>
<organism evidence="2 3">
    <name type="scientific">Halosolutus amylolyticus</name>
    <dbReference type="NCBI Taxonomy" id="2932267"/>
    <lineage>
        <taxon>Archaea</taxon>
        <taxon>Methanobacteriati</taxon>
        <taxon>Methanobacteriota</taxon>
        <taxon>Stenosarchaea group</taxon>
        <taxon>Halobacteria</taxon>
        <taxon>Halobacteriales</taxon>
        <taxon>Natrialbaceae</taxon>
        <taxon>Halosolutus</taxon>
    </lineage>
</organism>
<evidence type="ECO:0000313" key="3">
    <source>
        <dbReference type="Proteomes" id="UP001595898"/>
    </source>
</evidence>
<protein>
    <submittedName>
        <fullName evidence="2">Uncharacterized protein</fullName>
    </submittedName>
</protein>